<gene>
    <name evidence="2" type="ORF">BgAZ_107660</name>
</gene>
<protein>
    <recommendedName>
        <fullName evidence="4">Transmembrane protein</fullName>
    </recommendedName>
</protein>
<dbReference type="Proteomes" id="UP001230268">
    <property type="component" value="Unassembled WGS sequence"/>
</dbReference>
<evidence type="ECO:0000313" key="2">
    <source>
        <dbReference type="EMBL" id="KAK1444860.1"/>
    </source>
</evidence>
<feature type="transmembrane region" description="Helical" evidence="1">
    <location>
        <begin position="147"/>
        <end position="166"/>
    </location>
</feature>
<keyword evidence="1" id="KW-0812">Transmembrane</keyword>
<reference evidence="2" key="1">
    <citation type="submission" date="2023-08" db="EMBL/GenBank/DDBJ databases">
        <title>Draft sequence of the Babesia gibsoni genome.</title>
        <authorList>
            <person name="Yamagishi J.Y."/>
            <person name="Xuan X.X."/>
        </authorList>
    </citation>
    <scope>NUCLEOTIDE SEQUENCE</scope>
    <source>
        <strain evidence="2">Azabu</strain>
    </source>
</reference>
<comment type="caution">
    <text evidence="2">The sequence shown here is derived from an EMBL/GenBank/DDBJ whole genome shotgun (WGS) entry which is preliminary data.</text>
</comment>
<keyword evidence="1" id="KW-1133">Transmembrane helix</keyword>
<evidence type="ECO:0000256" key="1">
    <source>
        <dbReference type="SAM" id="Phobius"/>
    </source>
</evidence>
<accession>A0AAD8PGN7</accession>
<organism evidence="2 3">
    <name type="scientific">Babesia gibsoni</name>
    <dbReference type="NCBI Taxonomy" id="33632"/>
    <lineage>
        <taxon>Eukaryota</taxon>
        <taxon>Sar</taxon>
        <taxon>Alveolata</taxon>
        <taxon>Apicomplexa</taxon>
        <taxon>Aconoidasida</taxon>
        <taxon>Piroplasmida</taxon>
        <taxon>Babesiidae</taxon>
        <taxon>Babesia</taxon>
    </lineage>
</organism>
<dbReference type="EMBL" id="JAVEPI010000001">
    <property type="protein sequence ID" value="KAK1444860.1"/>
    <property type="molecule type" value="Genomic_DNA"/>
</dbReference>
<evidence type="ECO:0008006" key="4">
    <source>
        <dbReference type="Google" id="ProtNLM"/>
    </source>
</evidence>
<name>A0AAD8PGN7_BABGI</name>
<dbReference type="AlphaFoldDB" id="A0AAD8PGN7"/>
<keyword evidence="1" id="KW-0472">Membrane</keyword>
<keyword evidence="3" id="KW-1185">Reference proteome</keyword>
<evidence type="ECO:0000313" key="3">
    <source>
        <dbReference type="Proteomes" id="UP001230268"/>
    </source>
</evidence>
<sequence length="189" mass="21631">MIPTAPLFGCSVVRGSLYHRMQPFTGPVSIASTRRFSGQVTATTGSVSKAAGGEPTLYAPYIVKEVPPPRGGSPIYWSFRRWLFKAKTDMMRIPRQIRWNVCIVRASFGGVPKQSYDPKMNQWVKLMDNEEWGGIGGRLWINISNNILFNMFLAFVLYTCYFRIIANNKHNVFAKWAHRDEEEEDDDDE</sequence>
<proteinExistence type="predicted"/>